<feature type="domain" description="Aminoglycoside phosphotransferase" evidence="1">
    <location>
        <begin position="10"/>
        <end position="208"/>
    </location>
</feature>
<dbReference type="KEGG" id="dgo:DGo_CA2040"/>
<dbReference type="eggNOG" id="COG3173">
    <property type="taxonomic scope" value="Bacteria"/>
</dbReference>
<keyword evidence="2" id="KW-0808">Transferase</keyword>
<keyword evidence="3" id="KW-1185">Reference proteome</keyword>
<evidence type="ECO:0000313" key="3">
    <source>
        <dbReference type="Proteomes" id="UP000007575"/>
    </source>
</evidence>
<evidence type="ECO:0000313" key="2">
    <source>
        <dbReference type="EMBL" id="AFD25967.1"/>
    </source>
</evidence>
<reference evidence="2 3" key="1">
    <citation type="journal article" date="2012" name="PLoS ONE">
        <title>Genome sequence and transcriptome analysis of the radioresistant bacterium Deinococcus gobiensis: insights into the extreme environmental adaptations.</title>
        <authorList>
            <person name="Yuan M."/>
            <person name="Chen M."/>
            <person name="Zhang W."/>
            <person name="Lu W."/>
            <person name="Wang J."/>
            <person name="Yang M."/>
            <person name="Zhao P."/>
            <person name="Tang R."/>
            <person name="Li X."/>
            <person name="Hao Y."/>
            <person name="Zhou Z."/>
            <person name="Zhan Y."/>
            <person name="Yu H."/>
            <person name="Teng C."/>
            <person name="Yan Y."/>
            <person name="Ping S."/>
            <person name="Wang Y."/>
            <person name="Lin M."/>
        </authorList>
    </citation>
    <scope>NUCLEOTIDE SEQUENCE [LARGE SCALE GENOMIC DNA]</scope>
    <source>
        <strain evidence="2 3">I-0</strain>
    </source>
</reference>
<name>H8GY39_DEIGI</name>
<dbReference type="EMBL" id="CP002191">
    <property type="protein sequence ID" value="AFD25967.1"/>
    <property type="molecule type" value="Genomic_DNA"/>
</dbReference>
<evidence type="ECO:0000259" key="1">
    <source>
        <dbReference type="Pfam" id="PF01636"/>
    </source>
</evidence>
<accession>H8GY39</accession>
<proteinExistence type="predicted"/>
<dbReference type="Gene3D" id="3.90.1200.10">
    <property type="match status" value="1"/>
</dbReference>
<dbReference type="PATRIC" id="fig|745776.4.peg.2091"/>
<dbReference type="InterPro" id="IPR002575">
    <property type="entry name" value="Aminoglycoside_PTrfase"/>
</dbReference>
<organism evidence="2 3">
    <name type="scientific">Deinococcus gobiensis (strain DSM 21396 / JCM 16679 / CGMCC 1.7299 / I-0)</name>
    <dbReference type="NCBI Taxonomy" id="745776"/>
    <lineage>
        <taxon>Bacteria</taxon>
        <taxon>Thermotogati</taxon>
        <taxon>Deinococcota</taxon>
        <taxon>Deinococci</taxon>
        <taxon>Deinococcales</taxon>
        <taxon>Deinococcaceae</taxon>
        <taxon>Deinococcus</taxon>
    </lineage>
</organism>
<dbReference type="HOGENOM" id="CLU_072277_0_0_0"/>
<dbReference type="GO" id="GO:0016740">
    <property type="term" value="F:transferase activity"/>
    <property type="evidence" value="ECO:0007669"/>
    <property type="project" value="UniProtKB-KW"/>
</dbReference>
<dbReference type="Pfam" id="PF01636">
    <property type="entry name" value="APH"/>
    <property type="match status" value="1"/>
</dbReference>
<sequence length="262" mass="28160">MGRGQGRRRVLRRFTREVAYLRDLAPLVTVPHAPLLHAALDESGGRAHLLLPDLAGETHGWGLFATPEAQAAALLDVARLLARFHAAWNGHPALRGEWRWDPAALLEDAERMAATWAGPHAAAVREAAAQLPGLLAHTRPHTLAHGDIHSGQVLWRRDGPPVLIDYGQVHPSFPGEDLAHLLAVRLDAAERARYAPGVRAAYRQDLAAHGLSLTPAELAAEERAGTALNLLSTADQAGRARRGSGVWASLDNVAGAWAELRA</sequence>
<dbReference type="AlphaFoldDB" id="H8GY39"/>
<dbReference type="SUPFAM" id="SSF56112">
    <property type="entry name" value="Protein kinase-like (PK-like)"/>
    <property type="match status" value="1"/>
</dbReference>
<protein>
    <submittedName>
        <fullName evidence="2">Aminoglycoside phosphotransferase</fullName>
    </submittedName>
</protein>
<dbReference type="Proteomes" id="UP000007575">
    <property type="component" value="Chromosome"/>
</dbReference>
<gene>
    <name evidence="2" type="ordered locus">DGo_CA2040</name>
</gene>
<dbReference type="InterPro" id="IPR011009">
    <property type="entry name" value="Kinase-like_dom_sf"/>
</dbReference>